<name>A0AA89CA28_PINIB</name>
<sequence>MFSQVDVLIQGRTVTSANGHYPYKAIIQTLLGYGEDAKSSQLTLQMWEKDTPGHMDDNDVNGGQNNGLYKRAESFAESKTVEMIGPIANDIFKIDKYILNQVGISVKFYKSKPQFCLMTNELGPDYDVVIEDMALQICKVQINPAVIYAHAQTLQHANAKYPYIKTEVKMMTLAQGQVNFTWDNVFQGMSPNKVVIGFVDSKAVAGSYDKNPFFFQNYNLNQITVFVNGIPTQGRPIKVMYDSSKGYMSSSVLLSLFQSAGKWMRDCGNQITRDDIGQGYALYAFNLEPAFENGNYLTLIKQGNVRIDVQFGSSIPHPVTCIVYSEGLGYFEINLARDILLE</sequence>
<dbReference type="Proteomes" id="UP001186944">
    <property type="component" value="Unassembled WGS sequence"/>
</dbReference>
<dbReference type="EMBL" id="VSWD01000002">
    <property type="protein sequence ID" value="KAK3107460.1"/>
    <property type="molecule type" value="Genomic_DNA"/>
</dbReference>
<protein>
    <submittedName>
        <fullName evidence="1">Uncharacterized protein</fullName>
    </submittedName>
</protein>
<evidence type="ECO:0000313" key="2">
    <source>
        <dbReference type="Proteomes" id="UP001186944"/>
    </source>
</evidence>
<dbReference type="AlphaFoldDB" id="A0AA89CA28"/>
<dbReference type="GO" id="GO:0004748">
    <property type="term" value="F:ribonucleoside-diphosphate reductase activity, thioredoxin disulfide as acceptor"/>
    <property type="evidence" value="ECO:0007669"/>
    <property type="project" value="TreeGrafter"/>
</dbReference>
<accession>A0AA89CA28</accession>
<evidence type="ECO:0000313" key="1">
    <source>
        <dbReference type="EMBL" id="KAK3107460.1"/>
    </source>
</evidence>
<dbReference type="GO" id="GO:0005829">
    <property type="term" value="C:cytosol"/>
    <property type="evidence" value="ECO:0007669"/>
    <property type="project" value="TreeGrafter"/>
</dbReference>
<dbReference type="PANTHER" id="PTHR23409">
    <property type="entry name" value="RIBONUCLEOSIDE-DIPHOSPHATE REDUCTASE SMALL CHAIN"/>
    <property type="match status" value="1"/>
</dbReference>
<dbReference type="PANTHER" id="PTHR23409:SF21">
    <property type="entry name" value="CAPSID PROTEIN"/>
    <property type="match status" value="1"/>
</dbReference>
<organism evidence="1 2">
    <name type="scientific">Pinctada imbricata</name>
    <name type="common">Atlantic pearl-oyster</name>
    <name type="synonym">Pinctada martensii</name>
    <dbReference type="NCBI Taxonomy" id="66713"/>
    <lineage>
        <taxon>Eukaryota</taxon>
        <taxon>Metazoa</taxon>
        <taxon>Spiralia</taxon>
        <taxon>Lophotrochozoa</taxon>
        <taxon>Mollusca</taxon>
        <taxon>Bivalvia</taxon>
        <taxon>Autobranchia</taxon>
        <taxon>Pteriomorphia</taxon>
        <taxon>Pterioida</taxon>
        <taxon>Pterioidea</taxon>
        <taxon>Pteriidae</taxon>
        <taxon>Pinctada</taxon>
    </lineage>
</organism>
<proteinExistence type="predicted"/>
<gene>
    <name evidence="1" type="ORF">FSP39_015061</name>
</gene>
<dbReference type="GO" id="GO:0009263">
    <property type="term" value="P:deoxyribonucleotide biosynthetic process"/>
    <property type="evidence" value="ECO:0007669"/>
    <property type="project" value="InterPro"/>
</dbReference>
<reference evidence="1" key="1">
    <citation type="submission" date="2019-08" db="EMBL/GenBank/DDBJ databases">
        <title>The improved chromosome-level genome for the pearl oyster Pinctada fucata martensii using PacBio sequencing and Hi-C.</title>
        <authorList>
            <person name="Zheng Z."/>
        </authorList>
    </citation>
    <scope>NUCLEOTIDE SEQUENCE</scope>
    <source>
        <strain evidence="1">ZZ-2019</strain>
        <tissue evidence="1">Adductor muscle</tissue>
    </source>
</reference>
<dbReference type="InterPro" id="IPR000358">
    <property type="entry name" value="RNR_small_fam"/>
</dbReference>
<comment type="caution">
    <text evidence="1">The sequence shown here is derived from an EMBL/GenBank/DDBJ whole genome shotgun (WGS) entry which is preliminary data.</text>
</comment>
<keyword evidence="2" id="KW-1185">Reference proteome</keyword>